<dbReference type="AlphaFoldDB" id="A0A146KMT9"/>
<dbReference type="FunFam" id="3.40.190.80:FF:000002">
    <property type="entry name" value="Inositol-1-monophosphatase"/>
    <property type="match status" value="1"/>
</dbReference>
<keyword evidence="6 9" id="KW-0378">Hydrolase</keyword>
<dbReference type="GO" id="GO:0006021">
    <property type="term" value="P:inositol biosynthetic process"/>
    <property type="evidence" value="ECO:0007669"/>
    <property type="project" value="UniProtKB-UniPathway"/>
</dbReference>
<proteinExistence type="inferred from homology"/>
<dbReference type="PROSITE" id="PS00629">
    <property type="entry name" value="IMP_1"/>
    <property type="match status" value="1"/>
</dbReference>
<dbReference type="EMBL" id="GDHC01020755">
    <property type="protein sequence ID" value="JAP97873.1"/>
    <property type="molecule type" value="Transcribed_RNA"/>
</dbReference>
<dbReference type="CDD" id="cd01639">
    <property type="entry name" value="IMPase"/>
    <property type="match status" value="1"/>
</dbReference>
<evidence type="ECO:0000256" key="5">
    <source>
        <dbReference type="ARBA" id="ARBA00022723"/>
    </source>
</evidence>
<dbReference type="PRINTS" id="PR00377">
    <property type="entry name" value="IMPHPHTASES"/>
</dbReference>
<sequence length="277" mass="30818">YKFQKCFDVALKLVEEGGQLIKARLWAPKTISTKTSAKDFVTETDQEIEDLIIKGISCSLLDEYNFQFIGEETASKEQKPLALTDEPTWIIDPVDGTLNFVHGNPHVAVSVGFYNNKEPEFGIVYMPLFDMMFTGIKGRGAKLNDREIKVSNVKELQDALLCGECSHENFVKYEEYAVKNYRTVHPLVHGIRTYGTAAYGMTTVGLGANDAYFEFGPHVWDIAAANVIVTEAGGVVKDTAGGPVDIMSRRFLAASTTELAEELVKNIQQYTLPRDDE</sequence>
<feature type="non-terminal residue" evidence="10">
    <location>
        <position position="1"/>
    </location>
</feature>
<evidence type="ECO:0000256" key="6">
    <source>
        <dbReference type="ARBA" id="ARBA00022801"/>
    </source>
</evidence>
<reference evidence="10" key="1">
    <citation type="journal article" date="2016" name="Gigascience">
        <title>De novo construction of an expanded transcriptome assembly for the western tarnished plant bug, Lygus hesperus.</title>
        <authorList>
            <person name="Tassone E.E."/>
            <person name="Geib S.M."/>
            <person name="Hall B."/>
            <person name="Fabrick J.A."/>
            <person name="Brent C.S."/>
            <person name="Hull J.J."/>
        </authorList>
    </citation>
    <scope>NUCLEOTIDE SEQUENCE</scope>
</reference>
<comment type="cofactor">
    <cofactor evidence="2 8 9">
        <name>Mg(2+)</name>
        <dbReference type="ChEBI" id="CHEBI:18420"/>
    </cofactor>
</comment>
<dbReference type="InterPro" id="IPR020550">
    <property type="entry name" value="Inositol_monophosphatase_CS"/>
</dbReference>
<name>A0A146KMT9_LYGHE</name>
<comment type="pathway">
    <text evidence="3 9">Polyol metabolism; myo-inositol biosynthesis; myo-inositol from D-glucose 6-phosphate: step 2/2.</text>
</comment>
<feature type="binding site" evidence="8">
    <location>
        <position position="95"/>
    </location>
    <ligand>
        <name>Mg(2+)</name>
        <dbReference type="ChEBI" id="CHEBI:18420"/>
        <label>1</label>
        <note>catalytic</note>
    </ligand>
</feature>
<evidence type="ECO:0000256" key="3">
    <source>
        <dbReference type="ARBA" id="ARBA00005152"/>
    </source>
</evidence>
<dbReference type="PANTHER" id="PTHR20854">
    <property type="entry name" value="INOSITOL MONOPHOSPHATASE"/>
    <property type="match status" value="1"/>
</dbReference>
<dbReference type="InterPro" id="IPR020583">
    <property type="entry name" value="Inositol_monoP_metal-BS"/>
</dbReference>
<dbReference type="UniPathway" id="UPA00823">
    <property type="reaction ID" value="UER00788"/>
</dbReference>
<dbReference type="Gene3D" id="3.40.190.80">
    <property type="match status" value="1"/>
</dbReference>
<dbReference type="GO" id="GO:0008934">
    <property type="term" value="F:inositol monophosphate 1-phosphatase activity"/>
    <property type="evidence" value="ECO:0007669"/>
    <property type="project" value="InterPro"/>
</dbReference>
<comment type="catalytic activity">
    <reaction evidence="1 9">
        <text>a myo-inositol phosphate + H2O = myo-inositol + phosphate</text>
        <dbReference type="Rhea" id="RHEA:24056"/>
        <dbReference type="ChEBI" id="CHEBI:15377"/>
        <dbReference type="ChEBI" id="CHEBI:17268"/>
        <dbReference type="ChEBI" id="CHEBI:43474"/>
        <dbReference type="ChEBI" id="CHEBI:84139"/>
        <dbReference type="EC" id="3.1.3.25"/>
    </reaction>
</comment>
<feature type="binding site" evidence="8">
    <location>
        <position position="92"/>
    </location>
    <ligand>
        <name>Mg(2+)</name>
        <dbReference type="ChEBI" id="CHEBI:18420"/>
        <label>1</label>
        <note>catalytic</note>
    </ligand>
</feature>
<dbReference type="PROSITE" id="PS00630">
    <property type="entry name" value="IMP_2"/>
    <property type="match status" value="1"/>
</dbReference>
<feature type="binding site" evidence="8">
    <location>
        <position position="221"/>
    </location>
    <ligand>
        <name>Mg(2+)</name>
        <dbReference type="ChEBI" id="CHEBI:18420"/>
        <label>1</label>
        <note>catalytic</note>
    </ligand>
</feature>
<evidence type="ECO:0000256" key="1">
    <source>
        <dbReference type="ARBA" id="ARBA00001033"/>
    </source>
</evidence>
<dbReference type="GO" id="GO:0046854">
    <property type="term" value="P:phosphatidylinositol phosphate biosynthetic process"/>
    <property type="evidence" value="ECO:0007669"/>
    <property type="project" value="InterPro"/>
</dbReference>
<comment type="similarity">
    <text evidence="4 9">Belongs to the inositol monophosphatase superfamily.</text>
</comment>
<evidence type="ECO:0000256" key="7">
    <source>
        <dbReference type="ARBA" id="ARBA00022842"/>
    </source>
</evidence>
<dbReference type="InterPro" id="IPR033942">
    <property type="entry name" value="IMPase"/>
</dbReference>
<dbReference type="PRINTS" id="PR00378">
    <property type="entry name" value="LIIMPHPHTASE"/>
</dbReference>
<keyword evidence="7 8" id="KW-0460">Magnesium</keyword>
<evidence type="ECO:0000256" key="2">
    <source>
        <dbReference type="ARBA" id="ARBA00001946"/>
    </source>
</evidence>
<evidence type="ECO:0000256" key="9">
    <source>
        <dbReference type="RuleBase" id="RU364068"/>
    </source>
</evidence>
<evidence type="ECO:0000313" key="10">
    <source>
        <dbReference type="EMBL" id="JAP97873.1"/>
    </source>
</evidence>
<dbReference type="Pfam" id="PF00459">
    <property type="entry name" value="Inositol_P"/>
    <property type="match status" value="1"/>
</dbReference>
<dbReference type="PANTHER" id="PTHR20854:SF4">
    <property type="entry name" value="INOSITOL-1-MONOPHOSPHATASE-RELATED"/>
    <property type="match status" value="1"/>
</dbReference>
<dbReference type="EC" id="3.1.3.25" evidence="9"/>
<dbReference type="InterPro" id="IPR020552">
    <property type="entry name" value="Inositol_monoPase_Li-sen"/>
</dbReference>
<keyword evidence="5 8" id="KW-0479">Metal-binding</keyword>
<dbReference type="Gene3D" id="3.30.540.10">
    <property type="entry name" value="Fructose-1,6-Bisphosphatase, subunit A, domain 1"/>
    <property type="match status" value="1"/>
</dbReference>
<dbReference type="GO" id="GO:0046872">
    <property type="term" value="F:metal ion binding"/>
    <property type="evidence" value="ECO:0007669"/>
    <property type="project" value="UniProtKB-KW"/>
</dbReference>
<accession>A0A146KMT9</accession>
<gene>
    <name evidence="10" type="primary">IMPA1_1</name>
    <name evidence="10" type="ORF">g.34858</name>
</gene>
<organism evidence="10">
    <name type="scientific">Lygus hesperus</name>
    <name type="common">Western plant bug</name>
    <dbReference type="NCBI Taxonomy" id="30085"/>
    <lineage>
        <taxon>Eukaryota</taxon>
        <taxon>Metazoa</taxon>
        <taxon>Ecdysozoa</taxon>
        <taxon>Arthropoda</taxon>
        <taxon>Hexapoda</taxon>
        <taxon>Insecta</taxon>
        <taxon>Pterygota</taxon>
        <taxon>Neoptera</taxon>
        <taxon>Paraneoptera</taxon>
        <taxon>Hemiptera</taxon>
        <taxon>Heteroptera</taxon>
        <taxon>Panheteroptera</taxon>
        <taxon>Cimicomorpha</taxon>
        <taxon>Miridae</taxon>
        <taxon>Mirini</taxon>
        <taxon>Lygus</taxon>
    </lineage>
</organism>
<feature type="binding site" evidence="8">
    <location>
        <position position="71"/>
    </location>
    <ligand>
        <name>Mg(2+)</name>
        <dbReference type="ChEBI" id="CHEBI:18420"/>
        <label>1</label>
        <note>catalytic</note>
    </ligand>
</feature>
<dbReference type="FunFam" id="3.30.540.10:FF:000004">
    <property type="entry name" value="Inositol-1-monophosphatase"/>
    <property type="match status" value="1"/>
</dbReference>
<protein>
    <recommendedName>
        <fullName evidence="9">Inositol-1-monophosphatase</fullName>
        <ecNumber evidence="9">3.1.3.25</ecNumber>
    </recommendedName>
</protein>
<evidence type="ECO:0000256" key="4">
    <source>
        <dbReference type="ARBA" id="ARBA00009759"/>
    </source>
</evidence>
<evidence type="ECO:0000256" key="8">
    <source>
        <dbReference type="PIRSR" id="PIRSR600760-2"/>
    </source>
</evidence>
<dbReference type="SUPFAM" id="SSF56655">
    <property type="entry name" value="Carbohydrate phosphatase"/>
    <property type="match status" value="1"/>
</dbReference>
<dbReference type="InterPro" id="IPR000760">
    <property type="entry name" value="Inositol_monophosphatase-like"/>
</dbReference>
<dbReference type="GO" id="GO:0007165">
    <property type="term" value="P:signal transduction"/>
    <property type="evidence" value="ECO:0007669"/>
    <property type="project" value="TreeGrafter"/>
</dbReference>